<dbReference type="Proteomes" id="UP000199287">
    <property type="component" value="Unassembled WGS sequence"/>
</dbReference>
<sequence length="39" mass="4600">MISTFVDIIHGFSYAFRGDERLFIRKLNKCVFVALSKNY</sequence>
<keyword evidence="2" id="KW-1185">Reference proteome</keyword>
<dbReference type="AlphaFoldDB" id="A0A1I3CVD8"/>
<evidence type="ECO:0000313" key="1">
    <source>
        <dbReference type="EMBL" id="SFH78460.1"/>
    </source>
</evidence>
<gene>
    <name evidence="1" type="ORF">SAMN05192551_10337</name>
</gene>
<protein>
    <submittedName>
        <fullName evidence="1">Uncharacterized protein</fullName>
    </submittedName>
</protein>
<organism evidence="1 2">
    <name type="scientific">Tindallia magadiensis</name>
    <dbReference type="NCBI Taxonomy" id="69895"/>
    <lineage>
        <taxon>Bacteria</taxon>
        <taxon>Bacillati</taxon>
        <taxon>Bacillota</taxon>
        <taxon>Clostridia</taxon>
        <taxon>Peptostreptococcales</taxon>
        <taxon>Tindalliaceae</taxon>
        <taxon>Tindallia</taxon>
    </lineage>
</organism>
<evidence type="ECO:0000313" key="2">
    <source>
        <dbReference type="Proteomes" id="UP000199287"/>
    </source>
</evidence>
<reference evidence="2" key="1">
    <citation type="submission" date="2016-10" db="EMBL/GenBank/DDBJ databases">
        <authorList>
            <person name="Varghese N."/>
            <person name="Submissions S."/>
        </authorList>
    </citation>
    <scope>NUCLEOTIDE SEQUENCE [LARGE SCALE GENOMIC DNA]</scope>
    <source>
        <strain evidence="2">Z-7934</strain>
    </source>
</reference>
<name>A0A1I3CVD8_9FIRM</name>
<accession>A0A1I3CVD8</accession>
<dbReference type="EMBL" id="FOQA01000003">
    <property type="protein sequence ID" value="SFH78460.1"/>
    <property type="molecule type" value="Genomic_DNA"/>
</dbReference>
<proteinExistence type="predicted"/>